<comment type="caution">
    <text evidence="2">The sequence shown here is derived from an EMBL/GenBank/DDBJ whole genome shotgun (WGS) entry which is preliminary data.</text>
</comment>
<accession>A0A2T7UGF0</accession>
<proteinExistence type="predicted"/>
<evidence type="ECO:0000313" key="2">
    <source>
        <dbReference type="EMBL" id="PVE43770.1"/>
    </source>
</evidence>
<evidence type="ECO:0000313" key="3">
    <source>
        <dbReference type="Proteomes" id="UP000037507"/>
    </source>
</evidence>
<keyword evidence="3" id="KW-1185">Reference proteome</keyword>
<reference evidence="2" key="1">
    <citation type="submission" date="2017-04" db="EMBL/GenBank/DDBJ databases">
        <title>Unexpected and diverse lifestyles within the genus Limnohabitans.</title>
        <authorList>
            <person name="Kasalicky V."/>
            <person name="Mehrshad M."/>
            <person name="Andrei S.-A."/>
            <person name="Salcher M."/>
            <person name="Kratochvilova H."/>
            <person name="Simek K."/>
            <person name="Ghai R."/>
        </authorList>
    </citation>
    <scope>NUCLEOTIDE SEQUENCE [LARGE SCALE GENOMIC DNA]</scope>
    <source>
        <strain evidence="2">II-D5</strain>
    </source>
</reference>
<dbReference type="InterPro" id="IPR043519">
    <property type="entry name" value="NT_sf"/>
</dbReference>
<organism evidence="2 3">
    <name type="scientific">Limnohabitans planktonicus II-D5</name>
    <dbReference type="NCBI Taxonomy" id="1293045"/>
    <lineage>
        <taxon>Bacteria</taxon>
        <taxon>Pseudomonadati</taxon>
        <taxon>Pseudomonadota</taxon>
        <taxon>Betaproteobacteria</taxon>
        <taxon>Burkholderiales</taxon>
        <taxon>Comamonadaceae</taxon>
        <taxon>Limnohabitans</taxon>
    </lineage>
</organism>
<dbReference type="STRING" id="1293045.H663_06640"/>
<evidence type="ECO:0000259" key="1">
    <source>
        <dbReference type="Pfam" id="PF18765"/>
    </source>
</evidence>
<dbReference type="InterPro" id="IPR041633">
    <property type="entry name" value="Polbeta"/>
</dbReference>
<dbReference type="SUPFAM" id="SSF81301">
    <property type="entry name" value="Nucleotidyltransferase"/>
    <property type="match status" value="1"/>
</dbReference>
<gene>
    <name evidence="2" type="ORF">H663_004670</name>
</gene>
<dbReference type="RefSeq" id="WP_053171109.1">
    <property type="nucleotide sequence ID" value="NZ_LFYT02000004.1"/>
</dbReference>
<sequence>MPALDLPERHLHTLLALLKTHTPQAQVWAYGSRVNGKSHEGSDLDLVLRNPSNLSQDVPGWIELKQALQDSNLPMMVDVHQWSRLPQAFHANIEAGYVCLQV</sequence>
<dbReference type="Proteomes" id="UP000037507">
    <property type="component" value="Unassembled WGS sequence"/>
</dbReference>
<dbReference type="Gene3D" id="3.30.460.10">
    <property type="entry name" value="Beta Polymerase, domain 2"/>
    <property type="match status" value="1"/>
</dbReference>
<dbReference type="OrthoDB" id="9808659at2"/>
<name>A0A2T7UGF0_9BURK</name>
<protein>
    <recommendedName>
        <fullName evidence="1">Polymerase beta nucleotidyltransferase domain-containing protein</fullName>
    </recommendedName>
</protein>
<dbReference type="EMBL" id="LFYT02000004">
    <property type="protein sequence ID" value="PVE43770.1"/>
    <property type="molecule type" value="Genomic_DNA"/>
</dbReference>
<dbReference type="Pfam" id="PF18765">
    <property type="entry name" value="Polbeta"/>
    <property type="match status" value="1"/>
</dbReference>
<dbReference type="AlphaFoldDB" id="A0A2T7UGF0"/>
<dbReference type="CDD" id="cd05403">
    <property type="entry name" value="NT_KNTase_like"/>
    <property type="match status" value="1"/>
</dbReference>
<feature type="domain" description="Polymerase beta nucleotidyltransferase" evidence="1">
    <location>
        <begin position="16"/>
        <end position="95"/>
    </location>
</feature>